<evidence type="ECO:0000313" key="1">
    <source>
        <dbReference type="EMBL" id="KAL2834521.1"/>
    </source>
</evidence>
<gene>
    <name evidence="1" type="ORF">BDW59DRAFT_48719</name>
</gene>
<dbReference type="Proteomes" id="UP001610335">
    <property type="component" value="Unassembled WGS sequence"/>
</dbReference>
<protein>
    <submittedName>
        <fullName evidence="1">Uncharacterized protein</fullName>
    </submittedName>
</protein>
<sequence>MLRSTLWEVGKRLGRESRLVPTNNELLPPSLGKEMMSNNHTIKASQFLRSLPSRRKLVPRIQICPTEEAHSRAIAMIGPLFLPCVLFPPSPGVKLGLIESLQCSHWSIQKNIITARKHNEINKPCTNQVKKKKNLIDRCSASQDARIDETRRTRTQLKSCMPTAFHFRPTAPLPAVRSRAMCCPGVPKVPEPCHQQTEPRSGR</sequence>
<keyword evidence="2" id="KW-1185">Reference proteome</keyword>
<proteinExistence type="predicted"/>
<accession>A0ABR4J3Q3</accession>
<comment type="caution">
    <text evidence="1">The sequence shown here is derived from an EMBL/GenBank/DDBJ whole genome shotgun (WGS) entry which is preliminary data.</text>
</comment>
<organism evidence="1 2">
    <name type="scientific">Aspergillus cavernicola</name>
    <dbReference type="NCBI Taxonomy" id="176166"/>
    <lineage>
        <taxon>Eukaryota</taxon>
        <taxon>Fungi</taxon>
        <taxon>Dikarya</taxon>
        <taxon>Ascomycota</taxon>
        <taxon>Pezizomycotina</taxon>
        <taxon>Eurotiomycetes</taxon>
        <taxon>Eurotiomycetidae</taxon>
        <taxon>Eurotiales</taxon>
        <taxon>Aspergillaceae</taxon>
        <taxon>Aspergillus</taxon>
        <taxon>Aspergillus subgen. Nidulantes</taxon>
    </lineage>
</organism>
<reference evidence="1 2" key="1">
    <citation type="submission" date="2024-07" db="EMBL/GenBank/DDBJ databases">
        <title>Section-level genome sequencing and comparative genomics of Aspergillus sections Usti and Cavernicolus.</title>
        <authorList>
            <consortium name="Lawrence Berkeley National Laboratory"/>
            <person name="Nybo J.L."/>
            <person name="Vesth T.C."/>
            <person name="Theobald S."/>
            <person name="Frisvad J.C."/>
            <person name="Larsen T.O."/>
            <person name="Kjaerboelling I."/>
            <person name="Rothschild-Mancinelli K."/>
            <person name="Lyhne E.K."/>
            <person name="Kogle M.E."/>
            <person name="Barry K."/>
            <person name="Clum A."/>
            <person name="Na H."/>
            <person name="Ledsgaard L."/>
            <person name="Lin J."/>
            <person name="Lipzen A."/>
            <person name="Kuo A."/>
            <person name="Riley R."/>
            <person name="Mondo S."/>
            <person name="LaButti K."/>
            <person name="Haridas S."/>
            <person name="Pangalinan J."/>
            <person name="Salamov A.A."/>
            <person name="Simmons B.A."/>
            <person name="Magnuson J.K."/>
            <person name="Chen J."/>
            <person name="Drula E."/>
            <person name="Henrissat B."/>
            <person name="Wiebenga A."/>
            <person name="Lubbers R.J."/>
            <person name="Gomes A.C."/>
            <person name="Makela M.R."/>
            <person name="Stajich J."/>
            <person name="Grigoriev I.V."/>
            <person name="Mortensen U.H."/>
            <person name="De vries R.P."/>
            <person name="Baker S.E."/>
            <person name="Andersen M.R."/>
        </authorList>
    </citation>
    <scope>NUCLEOTIDE SEQUENCE [LARGE SCALE GENOMIC DNA]</scope>
    <source>
        <strain evidence="1 2">CBS 600.67</strain>
    </source>
</reference>
<name>A0ABR4J3Q3_9EURO</name>
<evidence type="ECO:0000313" key="2">
    <source>
        <dbReference type="Proteomes" id="UP001610335"/>
    </source>
</evidence>
<dbReference type="EMBL" id="JBFXLS010000002">
    <property type="protein sequence ID" value="KAL2834521.1"/>
    <property type="molecule type" value="Genomic_DNA"/>
</dbReference>